<dbReference type="Proteomes" id="UP000191285">
    <property type="component" value="Unassembled WGS sequence"/>
</dbReference>
<gene>
    <name evidence="1" type="ORF">PENSTE_c023G04571</name>
</gene>
<dbReference type="EMBL" id="MLKD01000023">
    <property type="protein sequence ID" value="OQE16722.1"/>
    <property type="molecule type" value="Genomic_DNA"/>
</dbReference>
<keyword evidence="2" id="KW-1185">Reference proteome</keyword>
<sequence length="116" mass="12627">MGRRRRASSISQDSPVNINIRAPLVESSTAIISRAIAKLNECMTAYSQEKLQTDAAFNGNATTIMKLLADPHPDLNDLLAHGFPARASSALDQKHNELRAILAELLAHGRNQPATR</sequence>
<comment type="caution">
    <text evidence="1">The sequence shown here is derived from an EMBL/GenBank/DDBJ whole genome shotgun (WGS) entry which is preliminary data.</text>
</comment>
<dbReference type="AlphaFoldDB" id="A0A1V6SRQ3"/>
<name>A0A1V6SRQ3_9EURO</name>
<protein>
    <submittedName>
        <fullName evidence="1">Uncharacterized protein</fullName>
    </submittedName>
</protein>
<reference evidence="2" key="1">
    <citation type="journal article" date="2017" name="Nat. Microbiol.">
        <title>Global analysis of biosynthetic gene clusters reveals vast potential of secondary metabolite production in Penicillium species.</title>
        <authorList>
            <person name="Nielsen J.C."/>
            <person name="Grijseels S."/>
            <person name="Prigent S."/>
            <person name="Ji B."/>
            <person name="Dainat J."/>
            <person name="Nielsen K.F."/>
            <person name="Frisvad J.C."/>
            <person name="Workman M."/>
            <person name="Nielsen J."/>
        </authorList>
    </citation>
    <scope>NUCLEOTIDE SEQUENCE [LARGE SCALE GENOMIC DNA]</scope>
    <source>
        <strain evidence="2">IBT 24891</strain>
    </source>
</reference>
<evidence type="ECO:0000313" key="1">
    <source>
        <dbReference type="EMBL" id="OQE16722.1"/>
    </source>
</evidence>
<proteinExistence type="predicted"/>
<accession>A0A1V6SRQ3</accession>
<evidence type="ECO:0000313" key="2">
    <source>
        <dbReference type="Proteomes" id="UP000191285"/>
    </source>
</evidence>
<organism evidence="1 2">
    <name type="scientific">Penicillium steckii</name>
    <dbReference type="NCBI Taxonomy" id="303698"/>
    <lineage>
        <taxon>Eukaryota</taxon>
        <taxon>Fungi</taxon>
        <taxon>Dikarya</taxon>
        <taxon>Ascomycota</taxon>
        <taxon>Pezizomycotina</taxon>
        <taxon>Eurotiomycetes</taxon>
        <taxon>Eurotiomycetidae</taxon>
        <taxon>Eurotiales</taxon>
        <taxon>Aspergillaceae</taxon>
        <taxon>Penicillium</taxon>
    </lineage>
</organism>